<dbReference type="Proteomes" id="UP000068447">
    <property type="component" value="Chromosome"/>
</dbReference>
<dbReference type="EMBL" id="CP013650">
    <property type="protein sequence ID" value="ALT00332.1"/>
    <property type="molecule type" value="Genomic_DNA"/>
</dbReference>
<gene>
    <name evidence="7" type="ORF">AT746_04975</name>
</gene>
<protein>
    <recommendedName>
        <fullName evidence="9">Transcriptional regulator</fullName>
    </recommendedName>
</protein>
<dbReference type="CDD" id="cd16327">
    <property type="entry name" value="RseB"/>
    <property type="match status" value="1"/>
</dbReference>
<keyword evidence="8" id="KW-1185">Reference proteome</keyword>
<reference evidence="7 8" key="1">
    <citation type="submission" date="2015-12" db="EMBL/GenBank/DDBJ databases">
        <title>Complete genome of Lacimicrobium alkaliphilum KCTC 32984.</title>
        <authorList>
            <person name="Kim S.-G."/>
            <person name="Lee Y.-J."/>
        </authorList>
    </citation>
    <scope>NUCLEOTIDE SEQUENCE [LARGE SCALE GENOMIC DNA]</scope>
    <source>
        <strain evidence="7 8">YelD216</strain>
    </source>
</reference>
<dbReference type="Gene3D" id="2.50.20.10">
    <property type="entry name" value="Lipoprotein localisation LolA/LolB/LppX"/>
    <property type="match status" value="1"/>
</dbReference>
<evidence type="ECO:0000256" key="2">
    <source>
        <dbReference type="ARBA" id="ARBA00008150"/>
    </source>
</evidence>
<feature type="domain" description="MucB/RseB N-terminal" evidence="5">
    <location>
        <begin position="1"/>
        <end position="177"/>
    </location>
</feature>
<comment type="subcellular location">
    <subcellularLocation>
        <location evidence="1">Periplasm</location>
    </subcellularLocation>
</comment>
<dbReference type="InterPro" id="IPR038484">
    <property type="entry name" value="MucB/RseB_C_sf"/>
</dbReference>
<dbReference type="Pfam" id="PF17188">
    <property type="entry name" value="MucB_RseB_C"/>
    <property type="match status" value="1"/>
</dbReference>
<evidence type="ECO:0000313" key="7">
    <source>
        <dbReference type="EMBL" id="ALT00332.1"/>
    </source>
</evidence>
<dbReference type="PANTHER" id="PTHR38782:SF1">
    <property type="entry name" value="SIGMA-E FACTOR REGULATORY PROTEIN RSEB"/>
    <property type="match status" value="1"/>
</dbReference>
<dbReference type="Pfam" id="PF03888">
    <property type="entry name" value="MucB_RseB"/>
    <property type="match status" value="1"/>
</dbReference>
<accession>A0A0U2QR60</accession>
<evidence type="ECO:0000256" key="4">
    <source>
        <dbReference type="ARBA" id="ARBA00022764"/>
    </source>
</evidence>
<dbReference type="InterPro" id="IPR033436">
    <property type="entry name" value="MucB/RseB_C"/>
</dbReference>
<dbReference type="KEGG" id="lal:AT746_04975"/>
<dbReference type="PANTHER" id="PTHR38782">
    <property type="match status" value="1"/>
</dbReference>
<name>A0A0U2QR60_9ALTE</name>
<sequence>MAWSLRNLNYQISFVLLYPNGDFEPYTWRHALVNGKEMEHLSLLNGPGREIVRVADQVSYFEPNVPPYSLSSNVINGPIPAELFREPSSLAQGYDFVMVGTSRVSGRLAQQLRIVSKDKSRYGYNLWLDKQTALILRLDMLNMQGEPLEQIQVTSMEVNEEPDDYFSRIETEKMPQQIALSSTRSQEADWQFGWLPAGMTEVRRGVHRLPLTGQWVDYMMLSDGMVDVSVYLQKIDSGPAENGWLQQGSNTLLSLQVGQMEVTVVGKLPPQTASSIAKSINIAASTHD</sequence>
<dbReference type="Gene3D" id="3.30.200.100">
    <property type="entry name" value="MucB/RseB, C-terminal domain"/>
    <property type="match status" value="1"/>
</dbReference>
<dbReference type="STRING" id="1526571.AT746_04975"/>
<evidence type="ECO:0008006" key="9">
    <source>
        <dbReference type="Google" id="ProtNLM"/>
    </source>
</evidence>
<dbReference type="AlphaFoldDB" id="A0A0U2QR60"/>
<keyword evidence="3" id="KW-0732">Signal</keyword>
<evidence type="ECO:0000313" key="8">
    <source>
        <dbReference type="Proteomes" id="UP000068447"/>
    </source>
</evidence>
<feature type="domain" description="MucB/RseB C-terminal" evidence="6">
    <location>
        <begin position="185"/>
        <end position="280"/>
    </location>
</feature>
<dbReference type="GO" id="GO:0032885">
    <property type="term" value="P:regulation of polysaccharide biosynthetic process"/>
    <property type="evidence" value="ECO:0007669"/>
    <property type="project" value="TreeGrafter"/>
</dbReference>
<dbReference type="GO" id="GO:0045152">
    <property type="term" value="F:antisigma factor binding"/>
    <property type="evidence" value="ECO:0007669"/>
    <property type="project" value="TreeGrafter"/>
</dbReference>
<dbReference type="InterPro" id="IPR033434">
    <property type="entry name" value="MucB/RseB_N"/>
</dbReference>
<dbReference type="PIRSF" id="PIRSF005427">
    <property type="entry name" value="RseB"/>
    <property type="match status" value="1"/>
</dbReference>
<proteinExistence type="inferred from homology"/>
<dbReference type="InterPro" id="IPR005588">
    <property type="entry name" value="MucB_RseB"/>
</dbReference>
<keyword evidence="4" id="KW-0574">Periplasm</keyword>
<comment type="similarity">
    <text evidence="2">Belongs to the RseB family.</text>
</comment>
<evidence type="ECO:0000259" key="6">
    <source>
        <dbReference type="Pfam" id="PF17188"/>
    </source>
</evidence>
<evidence type="ECO:0000259" key="5">
    <source>
        <dbReference type="Pfam" id="PF03888"/>
    </source>
</evidence>
<organism evidence="7 8">
    <name type="scientific">Lacimicrobium alkaliphilum</name>
    <dbReference type="NCBI Taxonomy" id="1526571"/>
    <lineage>
        <taxon>Bacteria</taxon>
        <taxon>Pseudomonadati</taxon>
        <taxon>Pseudomonadota</taxon>
        <taxon>Gammaproteobacteria</taxon>
        <taxon>Alteromonadales</taxon>
        <taxon>Alteromonadaceae</taxon>
        <taxon>Lacimicrobium</taxon>
    </lineage>
</organism>
<evidence type="ECO:0000256" key="1">
    <source>
        <dbReference type="ARBA" id="ARBA00004418"/>
    </source>
</evidence>
<evidence type="ECO:0000256" key="3">
    <source>
        <dbReference type="ARBA" id="ARBA00022729"/>
    </source>
</evidence>
<dbReference type="GO" id="GO:0030288">
    <property type="term" value="C:outer membrane-bounded periplasmic space"/>
    <property type="evidence" value="ECO:0007669"/>
    <property type="project" value="TreeGrafter"/>
</dbReference>